<name>A0A0C2W635_SERVB</name>
<proteinExistence type="predicted"/>
<feature type="compositionally biased region" description="Acidic residues" evidence="1">
    <location>
        <begin position="203"/>
        <end position="214"/>
    </location>
</feature>
<accession>A0A0C2W635</accession>
<evidence type="ECO:0000313" key="2">
    <source>
        <dbReference type="EMBL" id="KIM21918.1"/>
    </source>
</evidence>
<organism evidence="2 3">
    <name type="scientific">Serendipita vermifera MAFF 305830</name>
    <dbReference type="NCBI Taxonomy" id="933852"/>
    <lineage>
        <taxon>Eukaryota</taxon>
        <taxon>Fungi</taxon>
        <taxon>Dikarya</taxon>
        <taxon>Basidiomycota</taxon>
        <taxon>Agaricomycotina</taxon>
        <taxon>Agaricomycetes</taxon>
        <taxon>Sebacinales</taxon>
        <taxon>Serendipitaceae</taxon>
        <taxon>Serendipita</taxon>
    </lineage>
</organism>
<protein>
    <submittedName>
        <fullName evidence="2">Uncharacterized protein</fullName>
    </submittedName>
</protein>
<sequence length="358" mass="40927">MLLRDTAMKRIISEVALEFENDDIQSQAGPITFLKRQQSIMQAEAQLDQLKVPPTGRDKIMKEAMQKDLKKLDKNLRDICESSLPLIQEICDILPNKKSLRTEGVSEEVLAGSEIFSELQRLMAKFNQKILRWDIWVTFKMGVPFLQLTVWCADRSIMVAIIQLEDPDAEPLHWQCGVEETFGELLQKAFLPDPTRYTKGSDQEDEDESSDEEDDVIPDVWIKRWDPDRNCVTTTGQWWEHQPDNLKVRDVLSGIKMPENSAKRWVIEIVAKKGDYVVALVDDNGAERGKAVELPTSRKHLRCTTDRISQVFAGRKIARILELQGGKDASQKTFNRLSYKPKTNPLYVELEVEGGAPE</sequence>
<dbReference type="HOGENOM" id="CLU_059437_0_0_1"/>
<reference evidence="2 3" key="1">
    <citation type="submission" date="2014-04" db="EMBL/GenBank/DDBJ databases">
        <authorList>
            <consortium name="DOE Joint Genome Institute"/>
            <person name="Kuo A."/>
            <person name="Zuccaro A."/>
            <person name="Kohler A."/>
            <person name="Nagy L.G."/>
            <person name="Floudas D."/>
            <person name="Copeland A."/>
            <person name="Barry K.W."/>
            <person name="Cichocki N."/>
            <person name="Veneault-Fourrey C."/>
            <person name="LaButti K."/>
            <person name="Lindquist E.A."/>
            <person name="Lipzen A."/>
            <person name="Lundell T."/>
            <person name="Morin E."/>
            <person name="Murat C."/>
            <person name="Sun H."/>
            <person name="Tunlid A."/>
            <person name="Henrissat B."/>
            <person name="Grigoriev I.V."/>
            <person name="Hibbett D.S."/>
            <person name="Martin F."/>
            <person name="Nordberg H.P."/>
            <person name="Cantor M.N."/>
            <person name="Hua S.X."/>
        </authorList>
    </citation>
    <scope>NUCLEOTIDE SEQUENCE [LARGE SCALE GENOMIC DNA]</scope>
    <source>
        <strain evidence="2 3">MAFF 305830</strain>
    </source>
</reference>
<gene>
    <name evidence="2" type="ORF">M408DRAFT_12331</name>
</gene>
<dbReference type="Proteomes" id="UP000054097">
    <property type="component" value="Unassembled WGS sequence"/>
</dbReference>
<evidence type="ECO:0000313" key="3">
    <source>
        <dbReference type="Proteomes" id="UP000054097"/>
    </source>
</evidence>
<keyword evidence="3" id="KW-1185">Reference proteome</keyword>
<dbReference type="AlphaFoldDB" id="A0A0C2W635"/>
<dbReference type="OrthoDB" id="3142487at2759"/>
<reference evidence="3" key="2">
    <citation type="submission" date="2015-01" db="EMBL/GenBank/DDBJ databases">
        <title>Evolutionary Origins and Diversification of the Mycorrhizal Mutualists.</title>
        <authorList>
            <consortium name="DOE Joint Genome Institute"/>
            <consortium name="Mycorrhizal Genomics Consortium"/>
            <person name="Kohler A."/>
            <person name="Kuo A."/>
            <person name="Nagy L.G."/>
            <person name="Floudas D."/>
            <person name="Copeland A."/>
            <person name="Barry K.W."/>
            <person name="Cichocki N."/>
            <person name="Veneault-Fourrey C."/>
            <person name="LaButti K."/>
            <person name="Lindquist E.A."/>
            <person name="Lipzen A."/>
            <person name="Lundell T."/>
            <person name="Morin E."/>
            <person name="Murat C."/>
            <person name="Riley R."/>
            <person name="Ohm R."/>
            <person name="Sun H."/>
            <person name="Tunlid A."/>
            <person name="Henrissat B."/>
            <person name="Grigoriev I.V."/>
            <person name="Hibbett D.S."/>
            <person name="Martin F."/>
        </authorList>
    </citation>
    <scope>NUCLEOTIDE SEQUENCE [LARGE SCALE GENOMIC DNA]</scope>
    <source>
        <strain evidence="3">MAFF 305830</strain>
    </source>
</reference>
<feature type="region of interest" description="Disordered" evidence="1">
    <location>
        <begin position="193"/>
        <end position="214"/>
    </location>
</feature>
<dbReference type="EMBL" id="KN824368">
    <property type="protein sequence ID" value="KIM21918.1"/>
    <property type="molecule type" value="Genomic_DNA"/>
</dbReference>
<evidence type="ECO:0000256" key="1">
    <source>
        <dbReference type="SAM" id="MobiDB-lite"/>
    </source>
</evidence>